<dbReference type="EMBL" id="VFOW01000001">
    <property type="protein sequence ID" value="TQL75037.1"/>
    <property type="molecule type" value="Genomic_DNA"/>
</dbReference>
<comment type="caution">
    <text evidence="2">The sequence shown here is derived from an EMBL/GenBank/DDBJ whole genome shotgun (WGS) entry which is preliminary data.</text>
</comment>
<evidence type="ECO:0000313" key="2">
    <source>
        <dbReference type="EMBL" id="TQL75037.1"/>
    </source>
</evidence>
<sequence>MDRQEQLTNEATNGTPPTPPPTYDSPEWNAAVGRMVKSLAPRRFSVIGHDDVTRNSAILAWGFDYGGGEVLVESARDERRWSVYSPTEIDKYFPCPITGRVEIYWIDQPPTAG</sequence>
<keyword evidence="3" id="KW-1185">Reference proteome</keyword>
<dbReference type="InParanoid" id="A0A543AR27"/>
<organism evidence="2 3">
    <name type="scientific">Stackebrandtia endophytica</name>
    <dbReference type="NCBI Taxonomy" id="1496996"/>
    <lineage>
        <taxon>Bacteria</taxon>
        <taxon>Bacillati</taxon>
        <taxon>Actinomycetota</taxon>
        <taxon>Actinomycetes</taxon>
        <taxon>Glycomycetales</taxon>
        <taxon>Glycomycetaceae</taxon>
        <taxon>Stackebrandtia</taxon>
    </lineage>
</organism>
<feature type="compositionally biased region" description="Polar residues" evidence="1">
    <location>
        <begin position="1"/>
        <end position="14"/>
    </location>
</feature>
<dbReference type="Proteomes" id="UP000317043">
    <property type="component" value="Unassembled WGS sequence"/>
</dbReference>
<protein>
    <submittedName>
        <fullName evidence="2">Uncharacterized protein</fullName>
    </submittedName>
</protein>
<dbReference type="AlphaFoldDB" id="A0A543AR27"/>
<evidence type="ECO:0000256" key="1">
    <source>
        <dbReference type="SAM" id="MobiDB-lite"/>
    </source>
</evidence>
<dbReference type="OrthoDB" id="3429923at2"/>
<proteinExistence type="predicted"/>
<name>A0A543AR27_9ACTN</name>
<feature type="region of interest" description="Disordered" evidence="1">
    <location>
        <begin position="1"/>
        <end position="27"/>
    </location>
</feature>
<accession>A0A543AR27</accession>
<dbReference type="RefSeq" id="WP_142034595.1">
    <property type="nucleotide sequence ID" value="NZ_JBHTGS010000002.1"/>
</dbReference>
<reference evidence="2 3" key="1">
    <citation type="submission" date="2019-06" db="EMBL/GenBank/DDBJ databases">
        <title>Sequencing the genomes of 1000 actinobacteria strains.</title>
        <authorList>
            <person name="Klenk H.-P."/>
        </authorList>
    </citation>
    <scope>NUCLEOTIDE SEQUENCE [LARGE SCALE GENOMIC DNA]</scope>
    <source>
        <strain evidence="2 3">DSM 45928</strain>
    </source>
</reference>
<evidence type="ECO:0000313" key="3">
    <source>
        <dbReference type="Proteomes" id="UP000317043"/>
    </source>
</evidence>
<gene>
    <name evidence="2" type="ORF">FB566_0529</name>
</gene>